<dbReference type="Ensembl" id="ENSAOWT00000004408.1">
    <property type="protein sequence ID" value="ENSAOWP00000003848.1"/>
    <property type="gene ID" value="ENSAOWG00000002712.1"/>
</dbReference>
<organism evidence="2 3">
    <name type="scientific">Apteryx owenii</name>
    <name type="common">Little spotted kiwi</name>
    <dbReference type="NCBI Taxonomy" id="8824"/>
    <lineage>
        <taxon>Eukaryota</taxon>
        <taxon>Metazoa</taxon>
        <taxon>Chordata</taxon>
        <taxon>Craniata</taxon>
        <taxon>Vertebrata</taxon>
        <taxon>Euteleostomi</taxon>
        <taxon>Archelosauria</taxon>
        <taxon>Archosauria</taxon>
        <taxon>Dinosauria</taxon>
        <taxon>Saurischia</taxon>
        <taxon>Theropoda</taxon>
        <taxon>Coelurosauria</taxon>
        <taxon>Aves</taxon>
        <taxon>Palaeognathae</taxon>
        <taxon>Apterygiformes</taxon>
        <taxon>Apterygidae</taxon>
        <taxon>Apteryx</taxon>
    </lineage>
</organism>
<evidence type="ECO:0000313" key="3">
    <source>
        <dbReference type="Proteomes" id="UP000694424"/>
    </source>
</evidence>
<reference evidence="2" key="2">
    <citation type="submission" date="2025-09" db="UniProtKB">
        <authorList>
            <consortium name="Ensembl"/>
        </authorList>
    </citation>
    <scope>IDENTIFICATION</scope>
</reference>
<dbReference type="AlphaFoldDB" id="A0A8B9PAA7"/>
<keyword evidence="3" id="KW-1185">Reference proteome</keyword>
<dbReference type="PANTHER" id="PTHR21037">
    <property type="entry name" value="39S RIBOSOMAL PROTEIN L14, MITOCHONDRIAL"/>
    <property type="match status" value="1"/>
</dbReference>
<dbReference type="InterPro" id="IPR040807">
    <property type="entry name" value="DUF5522"/>
</dbReference>
<reference evidence="2" key="1">
    <citation type="submission" date="2025-08" db="UniProtKB">
        <authorList>
            <consortium name="Ensembl"/>
        </authorList>
    </citation>
    <scope>IDENTIFICATION</scope>
</reference>
<dbReference type="PANTHER" id="PTHR21037:SF2">
    <property type="entry name" value="SIMILAR TO NOVEL PROTEIN"/>
    <property type="match status" value="1"/>
</dbReference>
<accession>A0A8B9PAA7</accession>
<evidence type="ECO:0000313" key="2">
    <source>
        <dbReference type="Ensembl" id="ENSAOWP00000003848.1"/>
    </source>
</evidence>
<evidence type="ECO:0000256" key="1">
    <source>
        <dbReference type="SAM" id="MobiDB-lite"/>
    </source>
</evidence>
<dbReference type="Pfam" id="PF17653">
    <property type="entry name" value="DUF5522"/>
    <property type="match status" value="1"/>
</dbReference>
<name>A0A8B9PAA7_APTOW</name>
<dbReference type="Proteomes" id="UP000694424">
    <property type="component" value="Unplaced"/>
</dbReference>
<protein>
    <submittedName>
        <fullName evidence="2">Uncharacterized protein</fullName>
    </submittedName>
</protein>
<feature type="region of interest" description="Disordered" evidence="1">
    <location>
        <begin position="1"/>
        <end position="50"/>
    </location>
</feature>
<proteinExistence type="predicted"/>
<sequence length="125" mass="13261">VTSRGAAAPASPGQRGEPAGGGAAGPPAAPALPARRRSGAAWGLPEEPAGNRPLRQLLRAEVACFPFKAGQQNYVDPLTGYLVLTKVAHLQRGKCCGCACRHCPYEQVNVKDPSKKKRFNSFFYV</sequence>